<dbReference type="PANTHER" id="PTHR43261:SF1">
    <property type="entry name" value="RIBOSOME-RELEASING FACTOR 2, MITOCHONDRIAL"/>
    <property type="match status" value="1"/>
</dbReference>
<dbReference type="Pfam" id="PF00009">
    <property type="entry name" value="GTP_EFTU"/>
    <property type="match status" value="1"/>
</dbReference>
<evidence type="ECO:0000256" key="6">
    <source>
        <dbReference type="ARBA" id="ARBA00024731"/>
    </source>
</evidence>
<feature type="domain" description="Tr-type G" evidence="8">
    <location>
        <begin position="5"/>
        <end position="279"/>
    </location>
</feature>
<keyword evidence="3 9" id="KW-0251">Elongation factor</keyword>
<dbReference type="EMBL" id="FMJC01000001">
    <property type="protein sequence ID" value="SCM70525.1"/>
    <property type="molecule type" value="Genomic_DNA"/>
</dbReference>
<dbReference type="GO" id="GO:0005525">
    <property type="term" value="F:GTP binding"/>
    <property type="evidence" value="ECO:0007669"/>
    <property type="project" value="UniProtKB-UniRule"/>
</dbReference>
<dbReference type="InterPro" id="IPR009022">
    <property type="entry name" value="EFG_III"/>
</dbReference>
<dbReference type="CDD" id="cd01680">
    <property type="entry name" value="EFG_like_IV"/>
    <property type="match status" value="1"/>
</dbReference>
<dbReference type="SUPFAM" id="SSF50447">
    <property type="entry name" value="Translation proteins"/>
    <property type="match status" value="1"/>
</dbReference>
<dbReference type="InterPro" id="IPR020568">
    <property type="entry name" value="Ribosomal_Su5_D2-typ_SF"/>
</dbReference>
<dbReference type="Pfam" id="PF14492">
    <property type="entry name" value="EFG_III"/>
    <property type="match status" value="1"/>
</dbReference>
<keyword evidence="5" id="KW-0342">GTP-binding</keyword>
<dbReference type="NCBIfam" id="TIGR00231">
    <property type="entry name" value="small_GTP"/>
    <property type="match status" value="1"/>
</dbReference>
<dbReference type="PRINTS" id="PR00315">
    <property type="entry name" value="ELONGATNFCT"/>
</dbReference>
<comment type="similarity">
    <text evidence="1">Belongs to the TRAFAC class translation factor GTPase superfamily. Classic translation factor GTPase family. EF-G/EF-2 subfamily.</text>
</comment>
<dbReference type="Pfam" id="PF00679">
    <property type="entry name" value="EFG_C"/>
    <property type="match status" value="1"/>
</dbReference>
<dbReference type="CDD" id="cd03713">
    <property type="entry name" value="EFG_mtEFG_C"/>
    <property type="match status" value="1"/>
</dbReference>
<dbReference type="SUPFAM" id="SSF52540">
    <property type="entry name" value="P-loop containing nucleoside triphosphate hydrolases"/>
    <property type="match status" value="1"/>
</dbReference>
<dbReference type="InterPro" id="IPR014721">
    <property type="entry name" value="Ribsml_uS5_D2-typ_fold_subgr"/>
</dbReference>
<dbReference type="InterPro" id="IPR004161">
    <property type="entry name" value="EFTu-like_2"/>
</dbReference>
<dbReference type="InterPro" id="IPR041095">
    <property type="entry name" value="EFG_II"/>
</dbReference>
<dbReference type="PROSITE" id="PS51722">
    <property type="entry name" value="G_TR_2"/>
    <property type="match status" value="1"/>
</dbReference>
<dbReference type="SUPFAM" id="SSF54211">
    <property type="entry name" value="Ribosomal protein S5 domain 2-like"/>
    <property type="match status" value="1"/>
</dbReference>
<dbReference type="InterPro" id="IPR005517">
    <property type="entry name" value="Transl_elong_EFG/EF2_IV"/>
</dbReference>
<dbReference type="CDD" id="cd16262">
    <property type="entry name" value="EFG_III"/>
    <property type="match status" value="1"/>
</dbReference>
<evidence type="ECO:0000256" key="3">
    <source>
        <dbReference type="ARBA" id="ARBA00022768"/>
    </source>
</evidence>
<keyword evidence="4" id="KW-0648">Protein biosynthesis</keyword>
<dbReference type="Gene3D" id="3.40.50.300">
    <property type="entry name" value="P-loop containing nucleotide triphosphate hydrolases"/>
    <property type="match status" value="1"/>
</dbReference>
<dbReference type="FunFam" id="3.40.50.300:FF:000029">
    <property type="entry name" value="Elongation factor G"/>
    <property type="match status" value="1"/>
</dbReference>
<evidence type="ECO:0000313" key="9">
    <source>
        <dbReference type="EMBL" id="SCM70525.1"/>
    </source>
</evidence>
<dbReference type="InterPro" id="IPR000795">
    <property type="entry name" value="T_Tr_GTP-bd_dom"/>
</dbReference>
<dbReference type="SMART" id="SM00889">
    <property type="entry name" value="EFG_IV"/>
    <property type="match status" value="1"/>
</dbReference>
<evidence type="ECO:0000256" key="4">
    <source>
        <dbReference type="ARBA" id="ARBA00022917"/>
    </source>
</evidence>
<dbReference type="Gene3D" id="2.40.30.10">
    <property type="entry name" value="Translation factors"/>
    <property type="match status" value="1"/>
</dbReference>
<reference evidence="9" key="1">
    <citation type="submission" date="2016-08" db="EMBL/GenBank/DDBJ databases">
        <authorList>
            <person name="Seilhamer J.J."/>
        </authorList>
    </citation>
    <scope>NUCLEOTIDE SEQUENCE</scope>
    <source>
        <strain evidence="9">86-1</strain>
    </source>
</reference>
<organism evidence="9">
    <name type="scientific">uncultured Desulfovibrio sp</name>
    <dbReference type="NCBI Taxonomy" id="167968"/>
    <lineage>
        <taxon>Bacteria</taxon>
        <taxon>Pseudomonadati</taxon>
        <taxon>Thermodesulfobacteriota</taxon>
        <taxon>Desulfovibrionia</taxon>
        <taxon>Desulfovibrionales</taxon>
        <taxon>Desulfovibrionaceae</taxon>
        <taxon>Desulfovibrio</taxon>
        <taxon>environmental samples</taxon>
    </lineage>
</organism>
<evidence type="ECO:0000259" key="8">
    <source>
        <dbReference type="PROSITE" id="PS51722"/>
    </source>
</evidence>
<dbReference type="SUPFAM" id="SSF54980">
    <property type="entry name" value="EF-G C-terminal domain-like"/>
    <property type="match status" value="2"/>
</dbReference>
<accession>A0A212KYY7</accession>
<dbReference type="Gene3D" id="3.30.70.240">
    <property type="match status" value="1"/>
</dbReference>
<dbReference type="InterPro" id="IPR035649">
    <property type="entry name" value="EFG_V"/>
</dbReference>
<dbReference type="InterPro" id="IPR005225">
    <property type="entry name" value="Small_GTP-bd"/>
</dbReference>
<dbReference type="GO" id="GO:0003924">
    <property type="term" value="F:GTPase activity"/>
    <property type="evidence" value="ECO:0007669"/>
    <property type="project" value="InterPro"/>
</dbReference>
<proteinExistence type="inferred from homology"/>
<dbReference type="RefSeq" id="WP_179979339.1">
    <property type="nucleotide sequence ID" value="NZ_LT608333.1"/>
</dbReference>
<dbReference type="InterPro" id="IPR031157">
    <property type="entry name" value="G_TR_CS"/>
</dbReference>
<dbReference type="SMART" id="SM00838">
    <property type="entry name" value="EFG_C"/>
    <property type="match status" value="1"/>
</dbReference>
<dbReference type="InterPro" id="IPR027417">
    <property type="entry name" value="P-loop_NTPase"/>
</dbReference>
<sequence length="680" mass="74506">MSNISRIRNIGIIAHIDAGKTTLSERMLFYSRKIHRMGEVHDGAATMDYMPEEQERGITIMSACTTCQWNDHTINLIDTPGHVDFTIEVERSLRVLDGAVGVFCAVGGVEPQSETVWRQSEDFGVPKIAFINKMDRMGANFESVLEAMRQRLQANAVAVTVPLGQGEDFSAVLDLIHEECLTFDENDQGLTMGRTPFTAEQAALAAPWRELLLEKLAEADEDFLEPYLEGVYGINDIHAALRRATLARHITPVLCGSALRNAGVQPVLDAVCRWLPSPLDVPAPVGVDPQGKEITVPPDPDAPAVALVFKVLLEENRKHSFIRVYAGRIHEGDNLRNATQHKDDRLGRLYRPHADRREQLEEAGAGEIVVAVGLRSAHTGETYTARERPLILESIEANAPVITLALEPRNADEGKVLDEALARYVEEDPTLRAQLDDDTGARMVSGMGELHLDVLLERMRREYGISPRAGNPQVVLRETIRKSADASVVFDRELGKEHHQGAVALRVSPRPRGSGNLVTVGDFLPADPAEARKLLPQIYLEAALEGVRDAMQSGEVTGYPVEDVEVVLTSVERREGLTTLPGSRMAAGQALREALAAASPVVMEPVMRVEIVVPDDFLGSSISLFNTCGGKVENLEDKGARKILSGTAPLRRLFGFSTSLRSATQGRAGLVLTFDRFDLP</sequence>
<dbReference type="InterPro" id="IPR035647">
    <property type="entry name" value="EFG_III/V"/>
</dbReference>
<dbReference type="NCBIfam" id="TIGR00484">
    <property type="entry name" value="EF-G"/>
    <property type="match status" value="1"/>
</dbReference>
<evidence type="ECO:0000256" key="2">
    <source>
        <dbReference type="ARBA" id="ARBA00022741"/>
    </source>
</evidence>
<dbReference type="GO" id="GO:0032790">
    <property type="term" value="P:ribosome disassembly"/>
    <property type="evidence" value="ECO:0007669"/>
    <property type="project" value="TreeGrafter"/>
</dbReference>
<protein>
    <recommendedName>
        <fullName evidence="7">Elongation factor G</fullName>
    </recommendedName>
</protein>
<gene>
    <name evidence="9" type="primary">fusA</name>
    <name evidence="9" type="ORF">KL86DES1_10461</name>
</gene>
<dbReference type="InterPro" id="IPR000640">
    <property type="entry name" value="EFG_V-like"/>
</dbReference>
<name>A0A212KYY7_9BACT</name>
<keyword evidence="2" id="KW-0547">Nucleotide-binding</keyword>
<comment type="function">
    <text evidence="6">Catalyzes the GTP-dependent ribosomal translocation step during translation elongation. During this step, the ribosome changes from the pre-translocational (PRE) to the post-translocational (POST) state as the newly formed A-site-bound peptidyl-tRNA and P-site-bound deacylated tRNA move to the P and E sites, respectively. Catalyzes the coordinated movement of the two tRNA molecules, the mRNA and conformational changes in the ribosome.</text>
</comment>
<dbReference type="AlphaFoldDB" id="A0A212KYY7"/>
<dbReference type="Pfam" id="PF03144">
    <property type="entry name" value="GTP_EFTU_D2"/>
    <property type="match status" value="1"/>
</dbReference>
<dbReference type="CDD" id="cd01886">
    <property type="entry name" value="EF-G"/>
    <property type="match status" value="1"/>
</dbReference>
<dbReference type="PROSITE" id="PS00301">
    <property type="entry name" value="G_TR_1"/>
    <property type="match status" value="1"/>
</dbReference>
<dbReference type="Gene3D" id="3.30.70.870">
    <property type="entry name" value="Elongation Factor G (Translational Gtpase), domain 3"/>
    <property type="match status" value="1"/>
</dbReference>
<evidence type="ECO:0000256" key="5">
    <source>
        <dbReference type="ARBA" id="ARBA00023134"/>
    </source>
</evidence>
<dbReference type="PANTHER" id="PTHR43261">
    <property type="entry name" value="TRANSLATION ELONGATION FACTOR G-RELATED"/>
    <property type="match status" value="1"/>
</dbReference>
<evidence type="ECO:0000256" key="1">
    <source>
        <dbReference type="ARBA" id="ARBA00005870"/>
    </source>
</evidence>
<dbReference type="FunFam" id="3.30.70.240:FF:000001">
    <property type="entry name" value="Elongation factor G"/>
    <property type="match status" value="1"/>
</dbReference>
<evidence type="ECO:0000256" key="7">
    <source>
        <dbReference type="NCBIfam" id="TIGR00484"/>
    </source>
</evidence>
<dbReference type="Pfam" id="PF03764">
    <property type="entry name" value="EFG_IV"/>
    <property type="match status" value="1"/>
</dbReference>
<dbReference type="InterPro" id="IPR009000">
    <property type="entry name" value="Transl_B-barrel_sf"/>
</dbReference>
<dbReference type="Gene3D" id="3.30.230.10">
    <property type="match status" value="1"/>
</dbReference>
<dbReference type="GO" id="GO:0003746">
    <property type="term" value="F:translation elongation factor activity"/>
    <property type="evidence" value="ECO:0007669"/>
    <property type="project" value="UniProtKB-UniRule"/>
</dbReference>
<dbReference type="InterPro" id="IPR004540">
    <property type="entry name" value="Transl_elong_EFG/EF2"/>
</dbReference>